<evidence type="ECO:0000313" key="5">
    <source>
        <dbReference type="EMBL" id="BBL71631.1"/>
    </source>
</evidence>
<sequence length="391" mass="42450">MSRRIAVLLVAQIAAAVASAGEVRTRGLAPLDNQSRGAARLQAIQDAERRAAELPGMRIMGNSRSDGLGTTQIQGDGRLGETRVVGESSNNGMLRVDTAVNVNPKGGCPAAHYRKKLAVAGFTLAHPDQALDLFDAGHGFAMELFRGLENNRRFQLRNAVSISVFPDPNLAPAVDTYGDPRAVAALGRKMDAQFVVAGSILDLSATSSIYNQFANEITSLFGFHTEPYKRGLRVGLYVFDSLTGNSLLEQVYDRTVYGDVYFGTGQAFNSREVQDSQLGGAVQEIIEQQVADIATKLNCLPLMERIVRVEKPYVYINAGSNSNIQVGDTLAVYHQLDKPLPGVYYQSERSLGYAEELKTTLTVTQVQPSFSIGKLEVDSAEVSPMDLVRSW</sequence>
<evidence type="ECO:0000256" key="2">
    <source>
        <dbReference type="SAM" id="SignalP"/>
    </source>
</evidence>
<dbReference type="RefSeq" id="WP_221047072.1">
    <property type="nucleotide sequence ID" value="NZ_AP019782.1"/>
</dbReference>
<dbReference type="AlphaFoldDB" id="A0A8D4VPZ5"/>
<evidence type="ECO:0008006" key="7">
    <source>
        <dbReference type="Google" id="ProtNLM"/>
    </source>
</evidence>
<feature type="region of interest" description="Disordered" evidence="1">
    <location>
        <begin position="55"/>
        <end position="75"/>
    </location>
</feature>
<dbReference type="EMBL" id="AP019782">
    <property type="protein sequence ID" value="BBL71631.1"/>
    <property type="molecule type" value="Genomic_DNA"/>
</dbReference>
<keyword evidence="6" id="KW-1185">Reference proteome</keyword>
<evidence type="ECO:0000256" key="1">
    <source>
        <dbReference type="SAM" id="MobiDB-lite"/>
    </source>
</evidence>
<feature type="signal peptide" evidence="2">
    <location>
        <begin position="1"/>
        <end position="20"/>
    </location>
</feature>
<evidence type="ECO:0000259" key="3">
    <source>
        <dbReference type="Pfam" id="PF16538"/>
    </source>
</evidence>
<dbReference type="Pfam" id="PF16538">
    <property type="entry name" value="FlgT_C"/>
    <property type="match status" value="1"/>
</dbReference>
<keyword evidence="2" id="KW-0732">Signal</keyword>
<evidence type="ECO:0000259" key="4">
    <source>
        <dbReference type="Pfam" id="PF16539"/>
    </source>
</evidence>
<organism evidence="5 6">
    <name type="scientific">Methylogaea oryzae</name>
    <dbReference type="NCBI Taxonomy" id="1295382"/>
    <lineage>
        <taxon>Bacteria</taxon>
        <taxon>Pseudomonadati</taxon>
        <taxon>Pseudomonadota</taxon>
        <taxon>Gammaproteobacteria</taxon>
        <taxon>Methylococcales</taxon>
        <taxon>Methylococcaceae</taxon>
        <taxon>Methylogaea</taxon>
    </lineage>
</organism>
<dbReference type="Proteomes" id="UP000824988">
    <property type="component" value="Chromosome"/>
</dbReference>
<feature type="domain" description="Flagellar assembly protein T C-terminal" evidence="3">
    <location>
        <begin position="314"/>
        <end position="377"/>
    </location>
</feature>
<feature type="compositionally biased region" description="Polar residues" evidence="1">
    <location>
        <begin position="62"/>
        <end position="74"/>
    </location>
</feature>
<gene>
    <name evidence="5" type="ORF">MoryE10_22370</name>
</gene>
<feature type="domain" description="Flagellar assembly protein T middle" evidence="4">
    <location>
        <begin position="108"/>
        <end position="255"/>
    </location>
</feature>
<dbReference type="InterPro" id="IPR032386">
    <property type="entry name" value="FlgT_M"/>
</dbReference>
<feature type="chain" id="PRO_5034126530" description="Flagellar assembly protein T middle domain-containing protein" evidence="2">
    <location>
        <begin position="21"/>
        <end position="391"/>
    </location>
</feature>
<dbReference type="KEGG" id="moz:MoryE10_22370"/>
<dbReference type="InterPro" id="IPR032388">
    <property type="entry name" value="FlgT_C"/>
</dbReference>
<evidence type="ECO:0000313" key="6">
    <source>
        <dbReference type="Proteomes" id="UP000824988"/>
    </source>
</evidence>
<name>A0A8D4VPZ5_9GAMM</name>
<accession>A0A8D4VPZ5</accession>
<reference evidence="5" key="1">
    <citation type="submission" date="2019-06" db="EMBL/GenBank/DDBJ databases">
        <title>Complete genome sequence of Methylogaea oryzae strain JCM16910.</title>
        <authorList>
            <person name="Asakawa S."/>
        </authorList>
    </citation>
    <scope>NUCLEOTIDE SEQUENCE</scope>
    <source>
        <strain evidence="5">E10</strain>
    </source>
</reference>
<protein>
    <recommendedName>
        <fullName evidence="7">Flagellar assembly protein T middle domain-containing protein</fullName>
    </recommendedName>
</protein>
<dbReference type="Pfam" id="PF16539">
    <property type="entry name" value="FlgT_M"/>
    <property type="match status" value="1"/>
</dbReference>
<proteinExistence type="predicted"/>